<dbReference type="InterPro" id="IPR045851">
    <property type="entry name" value="AMP-bd_C_sf"/>
</dbReference>
<name>A0A975DK98_9GAMM</name>
<evidence type="ECO:0000256" key="1">
    <source>
        <dbReference type="ARBA" id="ARBA00001957"/>
    </source>
</evidence>
<gene>
    <name evidence="6" type="ORF">J5O05_08220</name>
</gene>
<dbReference type="GO" id="GO:0005737">
    <property type="term" value="C:cytoplasm"/>
    <property type="evidence" value="ECO:0007669"/>
    <property type="project" value="TreeGrafter"/>
</dbReference>
<evidence type="ECO:0000313" key="7">
    <source>
        <dbReference type="Proteomes" id="UP000664904"/>
    </source>
</evidence>
<dbReference type="InterPro" id="IPR013120">
    <property type="entry name" value="FAR_NAD-bd"/>
</dbReference>
<dbReference type="Gene3D" id="3.40.50.12780">
    <property type="entry name" value="N-terminal domain of ligase-like"/>
    <property type="match status" value="1"/>
</dbReference>
<keyword evidence="7" id="KW-1185">Reference proteome</keyword>
<dbReference type="SUPFAM" id="SSF51735">
    <property type="entry name" value="NAD(P)-binding Rossmann-fold domains"/>
    <property type="match status" value="1"/>
</dbReference>
<dbReference type="Gene3D" id="3.30.559.30">
    <property type="entry name" value="Nonribosomal peptide synthetase, condensation domain"/>
    <property type="match status" value="1"/>
</dbReference>
<dbReference type="SUPFAM" id="SSF47336">
    <property type="entry name" value="ACP-like"/>
    <property type="match status" value="1"/>
</dbReference>
<dbReference type="GO" id="GO:0043041">
    <property type="term" value="P:amino acid activation for nonribosomal peptide biosynthetic process"/>
    <property type="evidence" value="ECO:0007669"/>
    <property type="project" value="TreeGrafter"/>
</dbReference>
<dbReference type="Pfam" id="PF07993">
    <property type="entry name" value="NAD_binding_4"/>
    <property type="match status" value="1"/>
</dbReference>
<dbReference type="InterPro" id="IPR036291">
    <property type="entry name" value="NAD(P)-bd_dom_sf"/>
</dbReference>
<dbReference type="PANTHER" id="PTHR45527">
    <property type="entry name" value="NONRIBOSOMAL PEPTIDE SYNTHETASE"/>
    <property type="match status" value="1"/>
</dbReference>
<dbReference type="InterPro" id="IPR006162">
    <property type="entry name" value="Ppantetheine_attach_site"/>
</dbReference>
<dbReference type="GO" id="GO:0031177">
    <property type="term" value="F:phosphopantetheine binding"/>
    <property type="evidence" value="ECO:0007669"/>
    <property type="project" value="TreeGrafter"/>
</dbReference>
<evidence type="ECO:0000256" key="3">
    <source>
        <dbReference type="ARBA" id="ARBA00022553"/>
    </source>
</evidence>
<sequence>MDEQGHYRSSSVKGELLIAGPSVSKGYRNLPEENANRFITIELNDGRAVRCYKTGDYVDIDEDGITSFIGRLDRQVKINGYRVELESIENTMRDNLPIFGASAAYFELNQKKWLVAAITPPSEPCADMTARLEDVMPGYMVPQRIYVLENFPRNENGKTDVKAIKAILTEKLTEELANQANSSDTPSIEQDYDGVALEVYLGVQPIFHKYIAKTEYTIHDSFFELGGNSLDSVQLVANLQYKGLSLSAFDFNNTPTIDGIVKSVVKNRESANKAGNVVERTEVTAFAAAQDFFFKEELASPDLYNQALMFRIDQRVDFDVLKQAMGILCEQHELLRTSFARQEGHYVAKPLNASIDSVLSRSTLPANEDHRTLIKTRSTAVQEAINLASGEVFKAHLFETTDAESYLLLVAHHISVDVISWRIITSELSQLYGDLIDGIDIVSNPVRCSFWDWVDHLDSSIAKDTSSSVSADPKPSVFASKMPHTEGNAHTFWFAYSKEHSIELEAASAAKNVPLHTLLLGTLAHEYGKLNNANRVCIDVESHGRVSFDPEVDISRVVGWHTSTYPFEVDVDAYVIDQTLLNTKKEFDSAVNLGVEKSWQVKHIEDVETLYHAPICFNYLGDTDFPHDDRLALTPSTMDIGPCRGRDNIRFHDIKVSIQKMHGQYVVDISYPSVCDETQKAQIVALLERYRDRLNSLLVDQSTVMAPVLMEGTSTGAIHYCPEGFISASESMHQRHYGTVLLTGASGFIGVHCLKELLDTTSAEIVCLVRSSADKSAAERLYENWCWYFSDEDWQTYAGRIAVLESDLTRTQFGLRDEQYEGLKNVVDAIYHLAADTRLIGSTQEFYESNIVPLKQIINFSKVGKVKDLHYMSTLAVCGVNRDMVKFRESSLNIGQDFQNGYEKTKYQAEELVNSHIVEGYRAYIYRTGNVSGNSVTGKFQRNSKANRLIQFLNATAKVGVLPTSIDEEVNLSPVDVVAAFVVKLSLDHEQAPGVFHVDTPHYFSMKALYKALANNGFTLNHSTNKTFGDVFGWLDSTVDSDFALGKLWSSRSPRNVIYDHSVTLRKLEKLGCRFEEPTEAWIEKFICHLIEQKAISKSDPDLLHLGQFTRKRIFKNPDYPSVLLKASA</sequence>
<reference evidence="6" key="1">
    <citation type="submission" date="2021-03" db="EMBL/GenBank/DDBJ databases">
        <title>Complete Genome of Pseudoalteromonas xiamenensis STKMTI.2, a new potential marine bacterium producing anti-Vibrio compounds.</title>
        <authorList>
            <person name="Handayani D.P."/>
            <person name="Isnansetyo A."/>
            <person name="Istiqomah I."/>
            <person name="Jumina J."/>
        </authorList>
    </citation>
    <scope>NUCLEOTIDE SEQUENCE</scope>
    <source>
        <strain evidence="6">STKMTI.2</strain>
    </source>
</reference>
<dbReference type="PROSITE" id="PS50075">
    <property type="entry name" value="CARRIER"/>
    <property type="match status" value="1"/>
</dbReference>
<dbReference type="Pfam" id="PF00550">
    <property type="entry name" value="PP-binding"/>
    <property type="match status" value="1"/>
</dbReference>
<dbReference type="Pfam" id="PF00668">
    <property type="entry name" value="Condensation"/>
    <property type="match status" value="1"/>
</dbReference>
<keyword evidence="2" id="KW-0596">Phosphopantetheine</keyword>
<dbReference type="RefSeq" id="WP_208844365.1">
    <property type="nucleotide sequence ID" value="NZ_CP072133.1"/>
</dbReference>
<dbReference type="SUPFAM" id="SSF56801">
    <property type="entry name" value="Acetyl-CoA synthetase-like"/>
    <property type="match status" value="1"/>
</dbReference>
<dbReference type="GO" id="GO:0044550">
    <property type="term" value="P:secondary metabolite biosynthetic process"/>
    <property type="evidence" value="ECO:0007669"/>
    <property type="project" value="TreeGrafter"/>
</dbReference>
<dbReference type="Gene3D" id="3.30.559.10">
    <property type="entry name" value="Chloramphenicol acetyltransferase-like domain"/>
    <property type="match status" value="1"/>
</dbReference>
<dbReference type="GO" id="GO:0016874">
    <property type="term" value="F:ligase activity"/>
    <property type="evidence" value="ECO:0007669"/>
    <property type="project" value="UniProtKB-KW"/>
</dbReference>
<dbReference type="InterPro" id="IPR009081">
    <property type="entry name" value="PP-bd_ACP"/>
</dbReference>
<evidence type="ECO:0000259" key="5">
    <source>
        <dbReference type="PROSITE" id="PS50075"/>
    </source>
</evidence>
<dbReference type="InterPro" id="IPR042099">
    <property type="entry name" value="ANL_N_sf"/>
</dbReference>
<protein>
    <submittedName>
        <fullName evidence="6">SDR family oxidoreductase</fullName>
    </submittedName>
</protein>
<accession>A0A975DK98</accession>
<dbReference type="SUPFAM" id="SSF52777">
    <property type="entry name" value="CoA-dependent acyltransferases"/>
    <property type="match status" value="2"/>
</dbReference>
<dbReference type="Proteomes" id="UP000664904">
    <property type="component" value="Chromosome"/>
</dbReference>
<dbReference type="PROSITE" id="PS00012">
    <property type="entry name" value="PHOSPHOPANTETHEINE"/>
    <property type="match status" value="1"/>
</dbReference>
<dbReference type="PANTHER" id="PTHR45527:SF1">
    <property type="entry name" value="FATTY ACID SYNTHASE"/>
    <property type="match status" value="1"/>
</dbReference>
<evidence type="ECO:0000313" key="6">
    <source>
        <dbReference type="EMBL" id="QTH72742.1"/>
    </source>
</evidence>
<dbReference type="Gene3D" id="3.40.50.720">
    <property type="entry name" value="NAD(P)-binding Rossmann-like Domain"/>
    <property type="match status" value="1"/>
</dbReference>
<evidence type="ECO:0000256" key="2">
    <source>
        <dbReference type="ARBA" id="ARBA00022450"/>
    </source>
</evidence>
<keyword evidence="4" id="KW-0436">Ligase</keyword>
<dbReference type="InterPro" id="IPR036736">
    <property type="entry name" value="ACP-like_sf"/>
</dbReference>
<dbReference type="EMBL" id="CP072133">
    <property type="protein sequence ID" value="QTH72742.1"/>
    <property type="molecule type" value="Genomic_DNA"/>
</dbReference>
<keyword evidence="3" id="KW-0597">Phosphoprotein</keyword>
<dbReference type="KEGG" id="pxi:J5O05_08220"/>
<feature type="domain" description="Carrier" evidence="5">
    <location>
        <begin position="187"/>
        <end position="268"/>
    </location>
</feature>
<dbReference type="Gene3D" id="3.30.300.30">
    <property type="match status" value="1"/>
</dbReference>
<proteinExistence type="predicted"/>
<organism evidence="6 7">
    <name type="scientific">Pseudoalteromonas xiamenensis</name>
    <dbReference type="NCBI Taxonomy" id="882626"/>
    <lineage>
        <taxon>Bacteria</taxon>
        <taxon>Pseudomonadati</taxon>
        <taxon>Pseudomonadota</taxon>
        <taxon>Gammaproteobacteria</taxon>
        <taxon>Alteromonadales</taxon>
        <taxon>Pseudoalteromonadaceae</taxon>
        <taxon>Pseudoalteromonas</taxon>
    </lineage>
</organism>
<evidence type="ECO:0000256" key="4">
    <source>
        <dbReference type="ARBA" id="ARBA00022598"/>
    </source>
</evidence>
<dbReference type="InterPro" id="IPR001242">
    <property type="entry name" value="Condensation_dom"/>
</dbReference>
<dbReference type="AlphaFoldDB" id="A0A975DK98"/>
<comment type="cofactor">
    <cofactor evidence="1">
        <name>pantetheine 4'-phosphate</name>
        <dbReference type="ChEBI" id="CHEBI:47942"/>
    </cofactor>
</comment>
<dbReference type="Gene3D" id="1.10.1200.10">
    <property type="entry name" value="ACP-like"/>
    <property type="match status" value="1"/>
</dbReference>
<dbReference type="InterPro" id="IPR023213">
    <property type="entry name" value="CAT-like_dom_sf"/>
</dbReference>